<dbReference type="EMBL" id="JAAAIM010002156">
    <property type="protein sequence ID" value="KAG0273822.1"/>
    <property type="molecule type" value="Genomic_DNA"/>
</dbReference>
<protein>
    <submittedName>
        <fullName evidence="1">Uncharacterized protein</fullName>
    </submittedName>
</protein>
<comment type="caution">
    <text evidence="1">The sequence shown here is derived from an EMBL/GenBank/DDBJ whole genome shotgun (WGS) entry which is preliminary data.</text>
</comment>
<sequence length="88" mass="10139">MILWTRIRLTFWSPEETEMKEEEEKETLTTMAVDMEARNTIKDMAMTKEEMIFPTTTITAMVMIKVSITTMPMVGTETATPTVRGMLK</sequence>
<reference evidence="1 2" key="1">
    <citation type="journal article" date="2020" name="Fungal Divers.">
        <title>Resolving the Mortierellaceae phylogeny through synthesis of multi-gene phylogenetics and phylogenomics.</title>
        <authorList>
            <person name="Vandepol N."/>
            <person name="Liber J."/>
            <person name="Desiro A."/>
            <person name="Na H."/>
            <person name="Kennedy M."/>
            <person name="Barry K."/>
            <person name="Grigoriev I.V."/>
            <person name="Miller A.N."/>
            <person name="O'Donnell K."/>
            <person name="Stajich J.E."/>
            <person name="Bonito G."/>
        </authorList>
    </citation>
    <scope>NUCLEOTIDE SEQUENCE [LARGE SCALE GENOMIC DNA]</scope>
    <source>
        <strain evidence="1 2">AD045</strain>
    </source>
</reference>
<organism evidence="1 2">
    <name type="scientific">Linnemannia gamsii</name>
    <dbReference type="NCBI Taxonomy" id="64522"/>
    <lineage>
        <taxon>Eukaryota</taxon>
        <taxon>Fungi</taxon>
        <taxon>Fungi incertae sedis</taxon>
        <taxon>Mucoromycota</taxon>
        <taxon>Mortierellomycotina</taxon>
        <taxon>Mortierellomycetes</taxon>
        <taxon>Mortierellales</taxon>
        <taxon>Mortierellaceae</taxon>
        <taxon>Linnemannia</taxon>
    </lineage>
</organism>
<gene>
    <name evidence="1" type="ORF">BGZ96_004642</name>
</gene>
<feature type="non-terminal residue" evidence="1">
    <location>
        <position position="88"/>
    </location>
</feature>
<accession>A0ABQ7JHX4</accession>
<dbReference type="Proteomes" id="UP001194696">
    <property type="component" value="Unassembled WGS sequence"/>
</dbReference>
<evidence type="ECO:0000313" key="2">
    <source>
        <dbReference type="Proteomes" id="UP001194696"/>
    </source>
</evidence>
<evidence type="ECO:0000313" key="1">
    <source>
        <dbReference type="EMBL" id="KAG0273822.1"/>
    </source>
</evidence>
<keyword evidence="2" id="KW-1185">Reference proteome</keyword>
<name>A0ABQ7JHX4_9FUNG</name>
<proteinExistence type="predicted"/>